<dbReference type="Pfam" id="PF13185">
    <property type="entry name" value="GAF_2"/>
    <property type="match status" value="1"/>
</dbReference>
<accession>A0A0D5NKC8</accession>
<proteinExistence type="predicted"/>
<feature type="domain" description="GAF" evidence="1">
    <location>
        <begin position="11"/>
        <end position="134"/>
    </location>
</feature>
<dbReference type="STRING" id="1126833.VN24_13400"/>
<sequence>MNKISTGQWMTQELERLCLSSDSDFGAFAQPVESDRLMRWTCEAGSRNRRISQMTVKPGVGAAGMALRLGRPYIVNGIGNDSAVRECPVMLAEKLLSAVAMPIPALTGHSAGGVLLLGRRSGLNYGEEDVRLLSAHIPGLLETMRAGLQK</sequence>
<dbReference type="KEGG" id="pbj:VN24_13400"/>
<dbReference type="Proteomes" id="UP000032633">
    <property type="component" value="Chromosome"/>
</dbReference>
<name>A0A0D5NKC8_9BACL</name>
<dbReference type="Gene3D" id="3.30.450.40">
    <property type="match status" value="1"/>
</dbReference>
<dbReference type="AlphaFoldDB" id="A0A0D5NKC8"/>
<dbReference type="OrthoDB" id="2360948at2"/>
<dbReference type="RefSeq" id="WP_045670812.1">
    <property type="nucleotide sequence ID" value="NZ_CP011058.1"/>
</dbReference>
<dbReference type="PATRIC" id="fig|1126833.4.peg.2923"/>
<protein>
    <recommendedName>
        <fullName evidence="1">GAF domain-containing protein</fullName>
    </recommendedName>
</protein>
<gene>
    <name evidence="2" type="ORF">VN24_13400</name>
</gene>
<keyword evidence="3" id="KW-1185">Reference proteome</keyword>
<evidence type="ECO:0000313" key="2">
    <source>
        <dbReference type="EMBL" id="AJY75383.1"/>
    </source>
</evidence>
<dbReference type="InterPro" id="IPR003018">
    <property type="entry name" value="GAF"/>
</dbReference>
<reference evidence="3" key="2">
    <citation type="submission" date="2015-03" db="EMBL/GenBank/DDBJ databases">
        <title>Genome sequence of Paenibacillus beijingensis strain DSM 24997T.</title>
        <authorList>
            <person name="Kwak Y."/>
            <person name="Shin J.-H."/>
        </authorList>
    </citation>
    <scope>NUCLEOTIDE SEQUENCE [LARGE SCALE GENOMIC DNA]</scope>
    <source>
        <strain evidence="3">DSM 24997</strain>
    </source>
</reference>
<dbReference type="HOGENOM" id="CLU_1775640_0_0_9"/>
<organism evidence="2 3">
    <name type="scientific">Paenibacillus beijingensis</name>
    <dbReference type="NCBI Taxonomy" id="1126833"/>
    <lineage>
        <taxon>Bacteria</taxon>
        <taxon>Bacillati</taxon>
        <taxon>Bacillota</taxon>
        <taxon>Bacilli</taxon>
        <taxon>Bacillales</taxon>
        <taxon>Paenibacillaceae</taxon>
        <taxon>Paenibacillus</taxon>
    </lineage>
</organism>
<reference evidence="2 3" key="1">
    <citation type="journal article" date="2015" name="J. Biotechnol.">
        <title>Complete genome sequence of Paenibacillus beijingensis 7188(T) (=DSM 24997(T)), a novel rhizobacterium from jujube garden soil.</title>
        <authorList>
            <person name="Kwak Y."/>
            <person name="Shin J.H."/>
        </authorList>
    </citation>
    <scope>NUCLEOTIDE SEQUENCE [LARGE SCALE GENOMIC DNA]</scope>
    <source>
        <strain evidence="2 3">DSM 24997</strain>
    </source>
</reference>
<evidence type="ECO:0000313" key="3">
    <source>
        <dbReference type="Proteomes" id="UP000032633"/>
    </source>
</evidence>
<dbReference type="SUPFAM" id="SSF55781">
    <property type="entry name" value="GAF domain-like"/>
    <property type="match status" value="1"/>
</dbReference>
<evidence type="ECO:0000259" key="1">
    <source>
        <dbReference type="Pfam" id="PF13185"/>
    </source>
</evidence>
<dbReference type="InterPro" id="IPR029016">
    <property type="entry name" value="GAF-like_dom_sf"/>
</dbReference>
<dbReference type="EMBL" id="CP011058">
    <property type="protein sequence ID" value="AJY75383.1"/>
    <property type="molecule type" value="Genomic_DNA"/>
</dbReference>